<evidence type="ECO:0000313" key="9">
    <source>
        <dbReference type="EMBL" id="HJC72250.1"/>
    </source>
</evidence>
<sequence length="281" mass="32376">MKLISKPGKGHLQGFLGYLRDQEKSLHTIEKYQRDCQKFLEFCAGQALCKDLVISYKEQLKAEYRTVSVNSMLAAVNHFLCYIGREDCRVQQIKVQRRIFCDEKEELTKQEYQRLLQTAKKAGKRRLFLVLQTICGTGIRVSELQHITVEAVKRGRAVVECKNKQRVILIPEKLKAILTQFIRDKGIKKGPVFTDKGGVPLNRTKIWRLMKRLSIAAGVDTAKVFPHNLRHLFARTFYAAQHDIARLADLLGHSSIETTRIYMLTTFRECFHQISNLGLIV</sequence>
<evidence type="ECO:0000259" key="8">
    <source>
        <dbReference type="PROSITE" id="PS51900"/>
    </source>
</evidence>
<dbReference type="InterPro" id="IPR050090">
    <property type="entry name" value="Tyrosine_recombinase_XerCD"/>
</dbReference>
<dbReference type="InterPro" id="IPR044068">
    <property type="entry name" value="CB"/>
</dbReference>
<dbReference type="GO" id="GO:0003677">
    <property type="term" value="F:DNA binding"/>
    <property type="evidence" value="ECO:0007669"/>
    <property type="project" value="UniProtKB-UniRule"/>
</dbReference>
<evidence type="ECO:0000256" key="2">
    <source>
        <dbReference type="ARBA" id="ARBA00008857"/>
    </source>
</evidence>
<accession>A0A9D2TJ57</accession>
<dbReference type="GO" id="GO:0015074">
    <property type="term" value="P:DNA integration"/>
    <property type="evidence" value="ECO:0007669"/>
    <property type="project" value="UniProtKB-KW"/>
</dbReference>
<evidence type="ECO:0000256" key="3">
    <source>
        <dbReference type="ARBA" id="ARBA00022908"/>
    </source>
</evidence>
<dbReference type="Gene3D" id="1.10.443.10">
    <property type="entry name" value="Intergrase catalytic core"/>
    <property type="match status" value="1"/>
</dbReference>
<comment type="function">
    <text evidence="1">Site-specific tyrosine recombinase, which acts by catalyzing the cutting and rejoining of the recombining DNA molecules.</text>
</comment>
<proteinExistence type="inferred from homology"/>
<evidence type="ECO:0000256" key="6">
    <source>
        <dbReference type="PROSITE-ProRule" id="PRU01248"/>
    </source>
</evidence>
<dbReference type="Proteomes" id="UP000823918">
    <property type="component" value="Unassembled WGS sequence"/>
</dbReference>
<evidence type="ECO:0000256" key="5">
    <source>
        <dbReference type="ARBA" id="ARBA00023172"/>
    </source>
</evidence>
<dbReference type="InterPro" id="IPR013762">
    <property type="entry name" value="Integrase-like_cat_sf"/>
</dbReference>
<keyword evidence="5" id="KW-0233">DNA recombination</keyword>
<organism evidence="9 10">
    <name type="scientific">Candidatus Ruthenibacterium merdavium</name>
    <dbReference type="NCBI Taxonomy" id="2838752"/>
    <lineage>
        <taxon>Bacteria</taxon>
        <taxon>Bacillati</taxon>
        <taxon>Bacillota</taxon>
        <taxon>Clostridia</taxon>
        <taxon>Eubacteriales</taxon>
        <taxon>Oscillospiraceae</taxon>
        <taxon>Ruthenibacterium</taxon>
    </lineage>
</organism>
<evidence type="ECO:0000256" key="1">
    <source>
        <dbReference type="ARBA" id="ARBA00003283"/>
    </source>
</evidence>
<dbReference type="InterPro" id="IPR010998">
    <property type="entry name" value="Integrase_recombinase_N"/>
</dbReference>
<reference evidence="9" key="1">
    <citation type="journal article" date="2021" name="PeerJ">
        <title>Extensive microbial diversity within the chicken gut microbiome revealed by metagenomics and culture.</title>
        <authorList>
            <person name="Gilroy R."/>
            <person name="Ravi A."/>
            <person name="Getino M."/>
            <person name="Pursley I."/>
            <person name="Horton D.L."/>
            <person name="Alikhan N.F."/>
            <person name="Baker D."/>
            <person name="Gharbi K."/>
            <person name="Hall N."/>
            <person name="Watson M."/>
            <person name="Adriaenssens E.M."/>
            <person name="Foster-Nyarko E."/>
            <person name="Jarju S."/>
            <person name="Secka A."/>
            <person name="Antonio M."/>
            <person name="Oren A."/>
            <person name="Chaudhuri R.R."/>
            <person name="La Ragione R."/>
            <person name="Hildebrand F."/>
            <person name="Pallen M.J."/>
        </authorList>
    </citation>
    <scope>NUCLEOTIDE SEQUENCE</scope>
    <source>
        <strain evidence="9">5933</strain>
    </source>
</reference>
<dbReference type="Gene3D" id="1.10.150.130">
    <property type="match status" value="1"/>
</dbReference>
<evidence type="ECO:0000313" key="10">
    <source>
        <dbReference type="Proteomes" id="UP000823918"/>
    </source>
</evidence>
<feature type="domain" description="Tyr recombinase" evidence="7">
    <location>
        <begin position="102"/>
        <end position="276"/>
    </location>
</feature>
<keyword evidence="4 6" id="KW-0238">DNA-binding</keyword>
<gene>
    <name evidence="9" type="ORF">H9698_05595</name>
</gene>
<protein>
    <submittedName>
        <fullName evidence="9">Tyrosine-type recombinase/integrase</fullName>
    </submittedName>
</protein>
<dbReference type="InterPro" id="IPR004107">
    <property type="entry name" value="Integrase_SAM-like_N"/>
</dbReference>
<comment type="caution">
    <text evidence="9">The sequence shown here is derived from an EMBL/GenBank/DDBJ whole genome shotgun (WGS) entry which is preliminary data.</text>
</comment>
<dbReference type="PANTHER" id="PTHR30349">
    <property type="entry name" value="PHAGE INTEGRASE-RELATED"/>
    <property type="match status" value="1"/>
</dbReference>
<dbReference type="EMBL" id="DWWA01000027">
    <property type="protein sequence ID" value="HJC72250.1"/>
    <property type="molecule type" value="Genomic_DNA"/>
</dbReference>
<dbReference type="Pfam" id="PF00589">
    <property type="entry name" value="Phage_integrase"/>
    <property type="match status" value="1"/>
</dbReference>
<dbReference type="AlphaFoldDB" id="A0A9D2TJ57"/>
<reference evidence="9" key="2">
    <citation type="submission" date="2021-04" db="EMBL/GenBank/DDBJ databases">
        <authorList>
            <person name="Gilroy R."/>
        </authorList>
    </citation>
    <scope>NUCLEOTIDE SEQUENCE</scope>
    <source>
        <strain evidence="9">5933</strain>
    </source>
</reference>
<evidence type="ECO:0000259" key="7">
    <source>
        <dbReference type="PROSITE" id="PS51898"/>
    </source>
</evidence>
<dbReference type="InterPro" id="IPR011010">
    <property type="entry name" value="DNA_brk_join_enz"/>
</dbReference>
<comment type="similarity">
    <text evidence="2">Belongs to the 'phage' integrase family.</text>
</comment>
<dbReference type="GO" id="GO:0006310">
    <property type="term" value="P:DNA recombination"/>
    <property type="evidence" value="ECO:0007669"/>
    <property type="project" value="UniProtKB-KW"/>
</dbReference>
<dbReference type="PROSITE" id="PS51898">
    <property type="entry name" value="TYR_RECOMBINASE"/>
    <property type="match status" value="1"/>
</dbReference>
<feature type="domain" description="Core-binding (CB)" evidence="8">
    <location>
        <begin position="6"/>
        <end position="84"/>
    </location>
</feature>
<dbReference type="InterPro" id="IPR002104">
    <property type="entry name" value="Integrase_catalytic"/>
</dbReference>
<keyword evidence="3" id="KW-0229">DNA integration</keyword>
<dbReference type="Pfam" id="PF02899">
    <property type="entry name" value="Phage_int_SAM_1"/>
    <property type="match status" value="1"/>
</dbReference>
<dbReference type="SUPFAM" id="SSF56349">
    <property type="entry name" value="DNA breaking-rejoining enzymes"/>
    <property type="match status" value="1"/>
</dbReference>
<evidence type="ECO:0000256" key="4">
    <source>
        <dbReference type="ARBA" id="ARBA00023125"/>
    </source>
</evidence>
<dbReference type="PANTHER" id="PTHR30349:SF89">
    <property type="entry name" value="INTEGRASE_RECOMBINASE"/>
    <property type="match status" value="1"/>
</dbReference>
<name>A0A9D2TJ57_9FIRM</name>
<dbReference type="PROSITE" id="PS51900">
    <property type="entry name" value="CB"/>
    <property type="match status" value="1"/>
</dbReference>